<sequence length="248" mass="27460">MAEPALLPKTPRLGEHDQHPVSRLLSHAMNYDDQAAMYLRKKAVYSCWGCGRFVQSRLGFAESGAPIVPTLSSTSLATLQYRGWLPFQNVTNSGSFLRCLADGFRFLCVPTLLVVASLDKFRALGTLLPDPRFAATMRSARHARLPRMNDGSNSFCLNGSQVLLLDGGRHGVWVSSATGYHHVSQAQHGAAPKLLKTLRLVEDDTIWLYDPAGRSFIREDVNHIMEITACQAGTARRCQRLPTAQRTH</sequence>
<evidence type="ECO:0000313" key="2">
    <source>
        <dbReference type="Proteomes" id="UP001219525"/>
    </source>
</evidence>
<protein>
    <submittedName>
        <fullName evidence="1">Uncharacterized protein</fullName>
    </submittedName>
</protein>
<dbReference type="Proteomes" id="UP001219525">
    <property type="component" value="Unassembled WGS sequence"/>
</dbReference>
<proteinExistence type="predicted"/>
<dbReference type="AlphaFoldDB" id="A0AAD6V353"/>
<dbReference type="EMBL" id="JARJCW010000058">
    <property type="protein sequence ID" value="KAJ7201595.1"/>
    <property type="molecule type" value="Genomic_DNA"/>
</dbReference>
<accession>A0AAD6V353</accession>
<name>A0AAD6V353_9AGAR</name>
<evidence type="ECO:0000313" key="1">
    <source>
        <dbReference type="EMBL" id="KAJ7201595.1"/>
    </source>
</evidence>
<keyword evidence="2" id="KW-1185">Reference proteome</keyword>
<reference evidence="1" key="1">
    <citation type="submission" date="2023-03" db="EMBL/GenBank/DDBJ databases">
        <title>Massive genome expansion in bonnet fungi (Mycena s.s.) driven by repeated elements and novel gene families across ecological guilds.</title>
        <authorList>
            <consortium name="Lawrence Berkeley National Laboratory"/>
            <person name="Harder C.B."/>
            <person name="Miyauchi S."/>
            <person name="Viragh M."/>
            <person name="Kuo A."/>
            <person name="Thoen E."/>
            <person name="Andreopoulos B."/>
            <person name="Lu D."/>
            <person name="Skrede I."/>
            <person name="Drula E."/>
            <person name="Henrissat B."/>
            <person name="Morin E."/>
            <person name="Kohler A."/>
            <person name="Barry K."/>
            <person name="LaButti K."/>
            <person name="Morin E."/>
            <person name="Salamov A."/>
            <person name="Lipzen A."/>
            <person name="Mereny Z."/>
            <person name="Hegedus B."/>
            <person name="Baldrian P."/>
            <person name="Stursova M."/>
            <person name="Weitz H."/>
            <person name="Taylor A."/>
            <person name="Grigoriev I.V."/>
            <person name="Nagy L.G."/>
            <person name="Martin F."/>
            <person name="Kauserud H."/>
        </authorList>
    </citation>
    <scope>NUCLEOTIDE SEQUENCE</scope>
    <source>
        <strain evidence="1">9144</strain>
    </source>
</reference>
<organism evidence="1 2">
    <name type="scientific">Mycena pura</name>
    <dbReference type="NCBI Taxonomy" id="153505"/>
    <lineage>
        <taxon>Eukaryota</taxon>
        <taxon>Fungi</taxon>
        <taxon>Dikarya</taxon>
        <taxon>Basidiomycota</taxon>
        <taxon>Agaricomycotina</taxon>
        <taxon>Agaricomycetes</taxon>
        <taxon>Agaricomycetidae</taxon>
        <taxon>Agaricales</taxon>
        <taxon>Marasmiineae</taxon>
        <taxon>Mycenaceae</taxon>
        <taxon>Mycena</taxon>
    </lineage>
</organism>
<comment type="caution">
    <text evidence="1">The sequence shown here is derived from an EMBL/GenBank/DDBJ whole genome shotgun (WGS) entry which is preliminary data.</text>
</comment>
<gene>
    <name evidence="1" type="ORF">GGX14DRAFT_544650</name>
</gene>